<evidence type="ECO:0000256" key="13">
    <source>
        <dbReference type="HAMAP-Rule" id="MF_00034"/>
    </source>
</evidence>
<comment type="cofactor">
    <cofactor evidence="13">
        <name>Mg(2+)</name>
        <dbReference type="ChEBI" id="CHEBI:18420"/>
    </cofactor>
    <text evidence="13">Binds 2 Mg(2+) ion per subunit.</text>
</comment>
<comment type="subunit">
    <text evidence="13">Homodimer which binds Holliday junction (HJ) DNA. The HJ becomes 2-fold symmetrical on binding to RuvC with unstacked arms; it has a different conformation from HJ DNA in complex with RuvA. In the full resolvosome a probable DNA-RuvA(4)-RuvB(12)-RuvC(2) complex forms which resolves the HJ.</text>
</comment>
<dbReference type="PROSITE" id="PS01321">
    <property type="entry name" value="RUVC"/>
    <property type="match status" value="1"/>
</dbReference>
<evidence type="ECO:0000256" key="1">
    <source>
        <dbReference type="ARBA" id="ARBA00009518"/>
    </source>
</evidence>
<dbReference type="InterPro" id="IPR020563">
    <property type="entry name" value="X-over_junc_endoDNase_Mg_BS"/>
</dbReference>
<evidence type="ECO:0000256" key="10">
    <source>
        <dbReference type="ARBA" id="ARBA00023172"/>
    </source>
</evidence>
<dbReference type="GO" id="GO:0008821">
    <property type="term" value="F:crossover junction DNA endonuclease activity"/>
    <property type="evidence" value="ECO:0007669"/>
    <property type="project" value="UniProtKB-UniRule"/>
</dbReference>
<accession>A0A2D6YHY5</accession>
<dbReference type="InterPro" id="IPR002176">
    <property type="entry name" value="X-over_junc_endoDNase_RuvC"/>
</dbReference>
<feature type="binding site" evidence="13">
    <location>
        <position position="140"/>
    </location>
    <ligand>
        <name>Mg(2+)</name>
        <dbReference type="ChEBI" id="CHEBI:18420"/>
        <label>1</label>
    </ligand>
</feature>
<evidence type="ECO:0000256" key="3">
    <source>
        <dbReference type="ARBA" id="ARBA00022722"/>
    </source>
</evidence>
<dbReference type="Pfam" id="PF02075">
    <property type="entry name" value="RuvC"/>
    <property type="match status" value="1"/>
</dbReference>
<dbReference type="GO" id="GO:0005737">
    <property type="term" value="C:cytoplasm"/>
    <property type="evidence" value="ECO:0007669"/>
    <property type="project" value="UniProtKB-SubCell"/>
</dbReference>
<evidence type="ECO:0000256" key="14">
    <source>
        <dbReference type="NCBIfam" id="TIGR00228"/>
    </source>
</evidence>
<proteinExistence type="inferred from homology"/>
<feature type="active site" evidence="13">
    <location>
        <position position="140"/>
    </location>
</feature>
<dbReference type="PANTHER" id="PTHR30194">
    <property type="entry name" value="CROSSOVER JUNCTION ENDODEOXYRIBONUCLEASE RUVC"/>
    <property type="match status" value="1"/>
</dbReference>
<feature type="active site" evidence="13">
    <location>
        <position position="67"/>
    </location>
</feature>
<dbReference type="CDD" id="cd16962">
    <property type="entry name" value="RuvC"/>
    <property type="match status" value="1"/>
</dbReference>
<keyword evidence="4 13" id="KW-0479">Metal-binding</keyword>
<evidence type="ECO:0000256" key="8">
    <source>
        <dbReference type="ARBA" id="ARBA00022842"/>
    </source>
</evidence>
<dbReference type="GO" id="GO:0000287">
    <property type="term" value="F:magnesium ion binding"/>
    <property type="evidence" value="ECO:0007669"/>
    <property type="project" value="UniProtKB-UniRule"/>
</dbReference>
<evidence type="ECO:0000256" key="11">
    <source>
        <dbReference type="ARBA" id="ARBA00023204"/>
    </source>
</evidence>
<reference evidence="16" key="1">
    <citation type="submission" date="2017-09" db="EMBL/GenBank/DDBJ databases">
        <title>The Reconstruction of 2,631 Draft Metagenome-Assembled Genomes from the Global Oceans.</title>
        <authorList>
            <person name="Tully B.J."/>
            <person name="Graham E.D."/>
            <person name="Heidelberg J.F."/>
        </authorList>
    </citation>
    <scope>NUCLEOTIDE SEQUENCE [LARGE SCALE GENOMIC DNA]</scope>
</reference>
<dbReference type="GO" id="GO:0006310">
    <property type="term" value="P:DNA recombination"/>
    <property type="evidence" value="ECO:0007669"/>
    <property type="project" value="UniProtKB-UniRule"/>
</dbReference>
<dbReference type="GO" id="GO:0003677">
    <property type="term" value="F:DNA binding"/>
    <property type="evidence" value="ECO:0007669"/>
    <property type="project" value="UniProtKB-KW"/>
</dbReference>
<comment type="caution">
    <text evidence="15">The sequence shown here is derived from an EMBL/GenBank/DDBJ whole genome shotgun (WGS) entry which is preliminary data.</text>
</comment>
<dbReference type="Gene3D" id="3.30.420.10">
    <property type="entry name" value="Ribonuclease H-like superfamily/Ribonuclease H"/>
    <property type="match status" value="1"/>
</dbReference>
<comment type="catalytic activity">
    <reaction evidence="12 13">
        <text>Endonucleolytic cleavage at a junction such as a reciprocal single-stranded crossover between two homologous DNA duplexes (Holliday junction).</text>
        <dbReference type="EC" id="3.1.21.10"/>
    </reaction>
</comment>
<evidence type="ECO:0000256" key="9">
    <source>
        <dbReference type="ARBA" id="ARBA00023125"/>
    </source>
</evidence>
<keyword evidence="9 13" id="KW-0238">DNA-binding</keyword>
<evidence type="ECO:0000256" key="5">
    <source>
        <dbReference type="ARBA" id="ARBA00022759"/>
    </source>
</evidence>
<dbReference type="SUPFAM" id="SSF53098">
    <property type="entry name" value="Ribonuclease H-like"/>
    <property type="match status" value="1"/>
</dbReference>
<evidence type="ECO:0000313" key="15">
    <source>
        <dbReference type="EMBL" id="MAH62788.1"/>
    </source>
</evidence>
<name>A0A2D6YHY5_9DELT</name>
<evidence type="ECO:0000256" key="2">
    <source>
        <dbReference type="ARBA" id="ARBA00022490"/>
    </source>
</evidence>
<dbReference type="PRINTS" id="PR00696">
    <property type="entry name" value="RSOLVASERUVC"/>
</dbReference>
<evidence type="ECO:0000313" key="16">
    <source>
        <dbReference type="Proteomes" id="UP000226525"/>
    </source>
</evidence>
<evidence type="ECO:0000256" key="7">
    <source>
        <dbReference type="ARBA" id="ARBA00022801"/>
    </source>
</evidence>
<keyword evidence="10 13" id="KW-0233">DNA recombination</keyword>
<dbReference type="GO" id="GO:0048476">
    <property type="term" value="C:Holliday junction resolvase complex"/>
    <property type="evidence" value="ECO:0007669"/>
    <property type="project" value="UniProtKB-UniRule"/>
</dbReference>
<feature type="active site" evidence="13">
    <location>
        <position position="7"/>
    </location>
</feature>
<comment type="subcellular location">
    <subcellularLocation>
        <location evidence="13">Cytoplasm</location>
    </subcellularLocation>
</comment>
<keyword evidence="6 13" id="KW-0227">DNA damage</keyword>
<dbReference type="HAMAP" id="MF_00034">
    <property type="entry name" value="RuvC"/>
    <property type="match status" value="1"/>
</dbReference>
<dbReference type="NCBIfam" id="TIGR00228">
    <property type="entry name" value="ruvC"/>
    <property type="match status" value="1"/>
</dbReference>
<keyword evidence="8 13" id="KW-0460">Magnesium</keyword>
<dbReference type="AlphaFoldDB" id="A0A2D6YHY5"/>
<keyword evidence="2 13" id="KW-0963">Cytoplasm</keyword>
<evidence type="ECO:0000256" key="12">
    <source>
        <dbReference type="ARBA" id="ARBA00029354"/>
    </source>
</evidence>
<keyword evidence="11 13" id="KW-0234">DNA repair</keyword>
<keyword evidence="7 13" id="KW-0378">Hydrolase</keyword>
<keyword evidence="3 13" id="KW-0540">Nuclease</keyword>
<dbReference type="PANTHER" id="PTHR30194:SF3">
    <property type="entry name" value="CROSSOVER JUNCTION ENDODEOXYRIBONUCLEASE RUVC"/>
    <property type="match status" value="1"/>
</dbReference>
<sequence length="165" mass="18490">MKILGIDPGSRRTGYGLIEANPQHNRYLSSGCIRLPESKSLAERLVILGDTLGDLIQQWQPDCGVVEEVFFAKHPRSALVLGHVRGVVLLELGRRQVRLHEYAPRQVKQSLVGTGSAQKEQIQHMVRMLLNLRSCPLQEDEADALAVSLTHAHILPLQQRLQRLP</sequence>
<keyword evidence="5 13" id="KW-0255">Endonuclease</keyword>
<gene>
    <name evidence="13" type="primary">ruvC</name>
    <name evidence="15" type="ORF">CMN54_04925</name>
</gene>
<feature type="binding site" evidence="13">
    <location>
        <position position="67"/>
    </location>
    <ligand>
        <name>Mg(2+)</name>
        <dbReference type="ChEBI" id="CHEBI:18420"/>
        <label>2</label>
    </ligand>
</feature>
<comment type="similarity">
    <text evidence="1 13">Belongs to the RuvC family.</text>
</comment>
<organism evidence="15 16">
    <name type="scientific">SAR324 cluster bacterium</name>
    <dbReference type="NCBI Taxonomy" id="2024889"/>
    <lineage>
        <taxon>Bacteria</taxon>
        <taxon>Deltaproteobacteria</taxon>
        <taxon>SAR324 cluster</taxon>
    </lineage>
</organism>
<feature type="binding site" evidence="13">
    <location>
        <position position="7"/>
    </location>
    <ligand>
        <name>Mg(2+)</name>
        <dbReference type="ChEBI" id="CHEBI:18420"/>
        <label>1</label>
    </ligand>
</feature>
<dbReference type="GO" id="GO:0006281">
    <property type="term" value="P:DNA repair"/>
    <property type="evidence" value="ECO:0007669"/>
    <property type="project" value="UniProtKB-UniRule"/>
</dbReference>
<protein>
    <recommendedName>
        <fullName evidence="13 14">Crossover junction endodeoxyribonuclease RuvC</fullName>
        <ecNumber evidence="13 14">3.1.21.10</ecNumber>
    </recommendedName>
    <alternativeName>
        <fullName evidence="13">Holliday junction nuclease RuvC</fullName>
    </alternativeName>
    <alternativeName>
        <fullName evidence="13">Holliday junction resolvase RuvC</fullName>
    </alternativeName>
</protein>
<dbReference type="InterPro" id="IPR036397">
    <property type="entry name" value="RNaseH_sf"/>
</dbReference>
<dbReference type="Proteomes" id="UP000226525">
    <property type="component" value="Unassembled WGS sequence"/>
</dbReference>
<comment type="function">
    <text evidence="13">The RuvA-RuvB-RuvC complex processes Holliday junction (HJ) DNA during genetic recombination and DNA repair. Endonuclease that resolves HJ intermediates. Cleaves cruciform DNA by making single-stranded nicks across the HJ at symmetrical positions within the homologous arms, yielding a 5'-phosphate and a 3'-hydroxyl group; requires a central core of homology in the junction. The consensus cleavage sequence is 5'-(A/T)TT(C/G)-3'. Cleavage occurs on the 3'-side of the TT dinucleotide at the point of strand exchange. HJ branch migration catalyzed by RuvA-RuvB allows RuvC to scan DNA until it finds its consensus sequence, where it cleaves and resolves the cruciform DNA.</text>
</comment>
<dbReference type="InterPro" id="IPR012337">
    <property type="entry name" value="RNaseH-like_sf"/>
</dbReference>
<evidence type="ECO:0000256" key="6">
    <source>
        <dbReference type="ARBA" id="ARBA00022763"/>
    </source>
</evidence>
<dbReference type="EC" id="3.1.21.10" evidence="13 14"/>
<dbReference type="EMBL" id="NZEX01000051">
    <property type="protein sequence ID" value="MAH62788.1"/>
    <property type="molecule type" value="Genomic_DNA"/>
</dbReference>
<evidence type="ECO:0000256" key="4">
    <source>
        <dbReference type="ARBA" id="ARBA00022723"/>
    </source>
</evidence>
<dbReference type="FunFam" id="3.30.420.10:FF:000002">
    <property type="entry name" value="Crossover junction endodeoxyribonuclease RuvC"/>
    <property type="match status" value="1"/>
</dbReference>